<protein>
    <submittedName>
        <fullName evidence="3">Uncharacterized protein</fullName>
    </submittedName>
</protein>
<evidence type="ECO:0000313" key="3">
    <source>
        <dbReference type="EMBL" id="PQQ00501.1"/>
    </source>
</evidence>
<sequence>MEGPSPSATEPGSQDSHNAFVWDESSQLYFHAGSGFYHDPTASWYYSTRDGLYYKFEDGNYVLLPSHQADNLETCETRVTASENPIQRELFAHESEYIETVPQEPIGISGTQSAAVAVMLEDTLIDLYLSGYSNLEANAADDMTVFPETDVEFGSNGLF</sequence>
<dbReference type="PANTHER" id="PTHR13948:SF38">
    <property type="entry name" value="D111_G-PATCH DOMAIN-CONTAINING PROTEIN"/>
    <property type="match status" value="1"/>
</dbReference>
<accession>A0A314Y7A8</accession>
<evidence type="ECO:0000313" key="4">
    <source>
        <dbReference type="Proteomes" id="UP000250321"/>
    </source>
</evidence>
<keyword evidence="2" id="KW-0539">Nucleus</keyword>
<dbReference type="Proteomes" id="UP000250321">
    <property type="component" value="Unassembled WGS sequence"/>
</dbReference>
<comment type="subcellular location">
    <subcellularLocation>
        <location evidence="1">Nucleus</location>
    </subcellularLocation>
</comment>
<dbReference type="GO" id="GO:0003723">
    <property type="term" value="F:RNA binding"/>
    <property type="evidence" value="ECO:0007669"/>
    <property type="project" value="TreeGrafter"/>
</dbReference>
<dbReference type="GO" id="GO:0000398">
    <property type="term" value="P:mRNA splicing, via spliceosome"/>
    <property type="evidence" value="ECO:0007669"/>
    <property type="project" value="TreeGrafter"/>
</dbReference>
<comment type="caution">
    <text evidence="3">The sequence shown here is derived from an EMBL/GenBank/DDBJ whole genome shotgun (WGS) entry which is preliminary data.</text>
</comment>
<keyword evidence="4" id="KW-1185">Reference proteome</keyword>
<dbReference type="OrthoDB" id="4822at2759"/>
<organism evidence="3 4">
    <name type="scientific">Prunus yedoensis var. nudiflora</name>
    <dbReference type="NCBI Taxonomy" id="2094558"/>
    <lineage>
        <taxon>Eukaryota</taxon>
        <taxon>Viridiplantae</taxon>
        <taxon>Streptophyta</taxon>
        <taxon>Embryophyta</taxon>
        <taxon>Tracheophyta</taxon>
        <taxon>Spermatophyta</taxon>
        <taxon>Magnoliopsida</taxon>
        <taxon>eudicotyledons</taxon>
        <taxon>Gunneridae</taxon>
        <taxon>Pentapetalae</taxon>
        <taxon>rosids</taxon>
        <taxon>fabids</taxon>
        <taxon>Rosales</taxon>
        <taxon>Rosaceae</taxon>
        <taxon>Amygdaloideae</taxon>
        <taxon>Amygdaleae</taxon>
        <taxon>Prunus</taxon>
    </lineage>
</organism>
<dbReference type="GO" id="GO:0005634">
    <property type="term" value="C:nucleus"/>
    <property type="evidence" value="ECO:0007669"/>
    <property type="project" value="UniProtKB-SubCell"/>
</dbReference>
<gene>
    <name evidence="3" type="ORF">Pyn_08192</name>
</gene>
<dbReference type="AlphaFoldDB" id="A0A314Y7A8"/>
<evidence type="ECO:0000256" key="1">
    <source>
        <dbReference type="ARBA" id="ARBA00004123"/>
    </source>
</evidence>
<dbReference type="EMBL" id="PJQY01001694">
    <property type="protein sequence ID" value="PQQ00501.1"/>
    <property type="molecule type" value="Genomic_DNA"/>
</dbReference>
<dbReference type="CDD" id="cd16074">
    <property type="entry name" value="OCRE"/>
    <property type="match status" value="1"/>
</dbReference>
<name>A0A314Y7A8_PRUYE</name>
<evidence type="ECO:0000256" key="2">
    <source>
        <dbReference type="ARBA" id="ARBA00023242"/>
    </source>
</evidence>
<reference evidence="3 4" key="1">
    <citation type="submission" date="2018-02" db="EMBL/GenBank/DDBJ databases">
        <title>Draft genome of wild Prunus yedoensis var. nudiflora.</title>
        <authorList>
            <person name="Baek S."/>
            <person name="Kim J.-H."/>
            <person name="Choi K."/>
            <person name="Kim G.-B."/>
            <person name="Cho A."/>
            <person name="Jang H."/>
            <person name="Shin C.-H."/>
            <person name="Yu H.-J."/>
            <person name="Mun J.-H."/>
        </authorList>
    </citation>
    <scope>NUCLEOTIDE SEQUENCE [LARGE SCALE GENOMIC DNA]</scope>
    <source>
        <strain evidence="4">cv. Jeju island</strain>
        <tissue evidence="3">Leaf</tissue>
    </source>
</reference>
<proteinExistence type="predicted"/>
<dbReference type="STRING" id="2094558.A0A314Y7A8"/>
<dbReference type="PANTHER" id="PTHR13948">
    <property type="entry name" value="RNA-BINDING PROTEIN"/>
    <property type="match status" value="1"/>
</dbReference>